<evidence type="ECO:0000313" key="2">
    <source>
        <dbReference type="EMBL" id="TMP85734.1"/>
    </source>
</evidence>
<reference evidence="2 3" key="1">
    <citation type="submission" date="2017-12" db="EMBL/GenBank/DDBJ databases">
        <authorList>
            <person name="Paulsen S."/>
            <person name="Gram L.K."/>
        </authorList>
    </citation>
    <scope>NUCLEOTIDE SEQUENCE [LARGE SCALE GENOMIC DNA]</scope>
    <source>
        <strain evidence="2 3">S2897</strain>
    </source>
</reference>
<feature type="coiled-coil region" evidence="1">
    <location>
        <begin position="218"/>
        <end position="247"/>
    </location>
</feature>
<evidence type="ECO:0000313" key="3">
    <source>
        <dbReference type="Proteomes" id="UP000305874"/>
    </source>
</evidence>
<gene>
    <name evidence="2" type="ORF">CWC05_16915</name>
</gene>
<dbReference type="AlphaFoldDB" id="A0A5S3Z0E9"/>
<reference evidence="3" key="2">
    <citation type="submission" date="2019-06" db="EMBL/GenBank/DDBJ databases">
        <title>Co-occurence of chitin degradation, pigmentation and bioactivity in marine Pseudoalteromonas.</title>
        <authorList>
            <person name="Sonnenschein E.C."/>
            <person name="Bech P.K."/>
        </authorList>
    </citation>
    <scope>NUCLEOTIDE SEQUENCE [LARGE SCALE GENOMIC DNA]</scope>
    <source>
        <strain evidence="3">S2897</strain>
    </source>
</reference>
<accession>A0A5S3Z0E9</accession>
<sequence>MIVSIIIMLIVALIVIAVWVSAVQQHKEKQEAQRRQELAKQKKIIEETEEVLVNSVNIPLSNNVMMILYRRIHDALAAMVELSPSSKELKSRLNDAKTRLTSGVDESANMGENFVLPDHDKQLISLIQGIKKLRTIMRSEHSKGKIDTPVFMQEDKTFERLQLKINIESQIKRGVAARNANMVGSARQYFEKAYATITALNYSDDYVTNKKNQLEDYLNEISSELKASNASARKKREEEEKDDLDVLFAPKKKW</sequence>
<comment type="caution">
    <text evidence="2">The sequence shown here is derived from an EMBL/GenBank/DDBJ whole genome shotgun (WGS) entry which is preliminary data.</text>
</comment>
<dbReference type="STRING" id="151081.TW72_05310"/>
<dbReference type="RefSeq" id="WP_022944047.1">
    <property type="nucleotide sequence ID" value="NZ_DJHQ01000041.1"/>
</dbReference>
<dbReference type="EMBL" id="PNCG01000019">
    <property type="protein sequence ID" value="TMP85734.1"/>
    <property type="molecule type" value="Genomic_DNA"/>
</dbReference>
<protein>
    <recommendedName>
        <fullName evidence="4">DNA repair protein</fullName>
    </recommendedName>
</protein>
<evidence type="ECO:0008006" key="4">
    <source>
        <dbReference type="Google" id="ProtNLM"/>
    </source>
</evidence>
<organism evidence="2 3">
    <name type="scientific">Pseudoalteromonas ruthenica</name>
    <dbReference type="NCBI Taxonomy" id="151081"/>
    <lineage>
        <taxon>Bacteria</taxon>
        <taxon>Pseudomonadati</taxon>
        <taxon>Pseudomonadota</taxon>
        <taxon>Gammaproteobacteria</taxon>
        <taxon>Alteromonadales</taxon>
        <taxon>Pseudoalteromonadaceae</taxon>
        <taxon>Pseudoalteromonas</taxon>
    </lineage>
</organism>
<keyword evidence="1" id="KW-0175">Coiled coil</keyword>
<dbReference type="Proteomes" id="UP000305874">
    <property type="component" value="Unassembled WGS sequence"/>
</dbReference>
<name>A0A5S3Z0E9_9GAMM</name>
<evidence type="ECO:0000256" key="1">
    <source>
        <dbReference type="SAM" id="Coils"/>
    </source>
</evidence>
<proteinExistence type="predicted"/>